<name>A0A836JLD5_9HYME</name>
<keyword evidence="5" id="KW-1185">Reference proteome</keyword>
<dbReference type="PANTHER" id="PTHR14969">
    <property type="entry name" value="SPHINGOSINE-1-PHOSPHATE PHOSPHOHYDROLASE"/>
    <property type="match status" value="1"/>
</dbReference>
<feature type="compositionally biased region" description="Acidic residues" evidence="1">
    <location>
        <begin position="120"/>
        <end position="153"/>
    </location>
</feature>
<evidence type="ECO:0000256" key="2">
    <source>
        <dbReference type="SAM" id="Phobius"/>
    </source>
</evidence>
<organism evidence="4 5">
    <name type="scientific">Pseudoatta argentina</name>
    <dbReference type="NCBI Taxonomy" id="621737"/>
    <lineage>
        <taxon>Eukaryota</taxon>
        <taxon>Metazoa</taxon>
        <taxon>Ecdysozoa</taxon>
        <taxon>Arthropoda</taxon>
        <taxon>Hexapoda</taxon>
        <taxon>Insecta</taxon>
        <taxon>Pterygota</taxon>
        <taxon>Neoptera</taxon>
        <taxon>Endopterygota</taxon>
        <taxon>Hymenoptera</taxon>
        <taxon>Apocrita</taxon>
        <taxon>Aculeata</taxon>
        <taxon>Formicoidea</taxon>
        <taxon>Formicidae</taxon>
        <taxon>Myrmicinae</taxon>
        <taxon>Pseudoatta</taxon>
    </lineage>
</organism>
<evidence type="ECO:0000313" key="4">
    <source>
        <dbReference type="EMBL" id="KAG5317903.1"/>
    </source>
</evidence>
<dbReference type="Gene3D" id="1.20.144.10">
    <property type="entry name" value="Phosphatidic acid phosphatase type 2/haloperoxidase"/>
    <property type="match status" value="1"/>
</dbReference>
<dbReference type="GO" id="GO:0042392">
    <property type="term" value="F:sphingosine-1-phosphate phosphatase activity"/>
    <property type="evidence" value="ECO:0007669"/>
    <property type="project" value="TreeGrafter"/>
</dbReference>
<accession>A0A836JLD5</accession>
<evidence type="ECO:0000256" key="1">
    <source>
        <dbReference type="SAM" id="MobiDB-lite"/>
    </source>
</evidence>
<dbReference type="PANTHER" id="PTHR14969:SF13">
    <property type="entry name" value="AT30094P"/>
    <property type="match status" value="1"/>
</dbReference>
<feature type="transmembrane region" description="Helical" evidence="2">
    <location>
        <begin position="296"/>
        <end position="317"/>
    </location>
</feature>
<dbReference type="SUPFAM" id="SSF48317">
    <property type="entry name" value="Acid phosphatase/Vanadium-dependent haloperoxidase"/>
    <property type="match status" value="1"/>
</dbReference>
<dbReference type="Pfam" id="PF01569">
    <property type="entry name" value="PAP2"/>
    <property type="match status" value="1"/>
</dbReference>
<feature type="region of interest" description="Disordered" evidence="1">
    <location>
        <begin position="65"/>
        <end position="87"/>
    </location>
</feature>
<feature type="domain" description="Phosphatidic acid phosphatase type 2/haloperoxidase" evidence="3">
    <location>
        <begin position="324"/>
        <end position="434"/>
    </location>
</feature>
<feature type="non-terminal residue" evidence="4">
    <location>
        <position position="459"/>
    </location>
</feature>
<sequence>MIQKQGHWVPKNLPVNNGGIRYFVRMTEKRLSLGINVSILLILAIFGVLLSLPLRLLFDTNYSEQNHRDESGVSDPGEKGKESAIPIDHRKLKRCPNLQYEGRLMSVFMSDYDGNCTYVQDDESDDDEDDDDDDSDSEEEEDSREDEDDEEEETYRSKKSIEEMKESAEEILKSRQMKSVTVAGHILVTMLLVSVIAALVEVLRIRFAREKDSSRAGTIISRRSCSSNVDISATRRPISRELIRSYKSFGIPGSDKREIPTTLRKALAVDAYLTNEFVKLVEKILPLRQLKVHNKLLEISCHGIPWLAVSLISIWVFNAKSLYQMQMNLLIGLLLDIIMVAILKAITRRRRPTTNDDPFTLGPDKYSFPSGHSSRSAFVVYFFFNLWPLSLIYSPPLLAWSFSVCMSRLLMRRHYILDVFGGVLLGIFEGLLIGYIYLEQETCIYLISWITDDKIPGSE</sequence>
<dbReference type="CDD" id="cd03391">
    <property type="entry name" value="PAP2_containing_2_like"/>
    <property type="match status" value="1"/>
</dbReference>
<dbReference type="EMBL" id="JAANIA010002070">
    <property type="protein sequence ID" value="KAG5317903.1"/>
    <property type="molecule type" value="Genomic_DNA"/>
</dbReference>
<feature type="compositionally biased region" description="Basic and acidic residues" evidence="1">
    <location>
        <begin position="65"/>
        <end position="82"/>
    </location>
</feature>
<evidence type="ECO:0000259" key="3">
    <source>
        <dbReference type="SMART" id="SM00014"/>
    </source>
</evidence>
<feature type="transmembrane region" description="Helical" evidence="2">
    <location>
        <begin position="323"/>
        <end position="343"/>
    </location>
</feature>
<feature type="compositionally biased region" description="Basic and acidic residues" evidence="1">
    <location>
        <begin position="154"/>
        <end position="163"/>
    </location>
</feature>
<dbReference type="Proteomes" id="UP000668214">
    <property type="component" value="Unassembled WGS sequence"/>
</dbReference>
<feature type="region of interest" description="Disordered" evidence="1">
    <location>
        <begin position="118"/>
        <end position="163"/>
    </location>
</feature>
<comment type="caution">
    <text evidence="4">The sequence shown here is derived from an EMBL/GenBank/DDBJ whole genome shotgun (WGS) entry which is preliminary data.</text>
</comment>
<feature type="transmembrane region" description="Helical" evidence="2">
    <location>
        <begin position="182"/>
        <end position="203"/>
    </location>
</feature>
<dbReference type="AlphaFoldDB" id="A0A836JLD5"/>
<protein>
    <submittedName>
        <fullName evidence="4">PLPP6 phosphatase</fullName>
    </submittedName>
</protein>
<proteinExistence type="predicted"/>
<dbReference type="InterPro" id="IPR000326">
    <property type="entry name" value="PAP2/HPO"/>
</dbReference>
<feature type="transmembrane region" description="Helical" evidence="2">
    <location>
        <begin position="378"/>
        <end position="395"/>
    </location>
</feature>
<feature type="transmembrane region" description="Helical" evidence="2">
    <location>
        <begin position="415"/>
        <end position="438"/>
    </location>
</feature>
<reference evidence="4" key="1">
    <citation type="submission" date="2020-02" db="EMBL/GenBank/DDBJ databases">
        <title>Relaxed selection underlies rapid genomic changes in the transitions from sociality to social parasitism in ants.</title>
        <authorList>
            <person name="Bi X."/>
        </authorList>
    </citation>
    <scope>NUCLEOTIDE SEQUENCE</scope>
    <source>
        <strain evidence="4">BGI-DK2014c</strain>
        <tissue evidence="4">Whole body</tissue>
    </source>
</reference>
<gene>
    <name evidence="4" type="primary">Plpp6</name>
    <name evidence="4" type="ORF">G6Z78_0013156</name>
</gene>
<keyword evidence="2" id="KW-1133">Transmembrane helix</keyword>
<feature type="non-terminal residue" evidence="4">
    <location>
        <position position="1"/>
    </location>
</feature>
<keyword evidence="2" id="KW-0472">Membrane</keyword>
<feature type="transmembrane region" description="Helical" evidence="2">
    <location>
        <begin position="31"/>
        <end position="52"/>
    </location>
</feature>
<evidence type="ECO:0000313" key="5">
    <source>
        <dbReference type="Proteomes" id="UP000668214"/>
    </source>
</evidence>
<dbReference type="SMART" id="SM00014">
    <property type="entry name" value="acidPPc"/>
    <property type="match status" value="1"/>
</dbReference>
<dbReference type="InterPro" id="IPR036938">
    <property type="entry name" value="PAP2/HPO_sf"/>
</dbReference>
<keyword evidence="2" id="KW-0812">Transmembrane</keyword>